<dbReference type="SUPFAM" id="SSF52218">
    <property type="entry name" value="Flavoproteins"/>
    <property type="match status" value="1"/>
</dbReference>
<keyword evidence="2" id="KW-1185">Reference proteome</keyword>
<dbReference type="InterPro" id="IPR004465">
    <property type="entry name" value="RNR_NrdI"/>
</dbReference>
<dbReference type="GO" id="GO:0010181">
    <property type="term" value="F:FMN binding"/>
    <property type="evidence" value="ECO:0007669"/>
    <property type="project" value="InterPro"/>
</dbReference>
<gene>
    <name evidence="1" type="ORF">A6K76_15585</name>
</gene>
<dbReference type="Proteomes" id="UP000093482">
    <property type="component" value="Unassembled WGS sequence"/>
</dbReference>
<dbReference type="AlphaFoldDB" id="A0A1C0YBE5"/>
<dbReference type="Gene3D" id="3.40.50.360">
    <property type="match status" value="1"/>
</dbReference>
<dbReference type="PANTHER" id="PTHR37297:SF1">
    <property type="entry name" value="PROTEIN NRDI"/>
    <property type="match status" value="1"/>
</dbReference>
<evidence type="ECO:0000313" key="1">
    <source>
        <dbReference type="EMBL" id="OCS84453.1"/>
    </source>
</evidence>
<dbReference type="EMBL" id="MATO01000077">
    <property type="protein sequence ID" value="OCS84453.1"/>
    <property type="molecule type" value="Genomic_DNA"/>
</dbReference>
<reference evidence="1 2" key="1">
    <citation type="submission" date="2016-07" db="EMBL/GenBank/DDBJ databases">
        <title>Caryophanon latum genome sequencing.</title>
        <authorList>
            <person name="Verma A."/>
            <person name="Pal Y."/>
            <person name="Krishnamurthi S."/>
        </authorList>
    </citation>
    <scope>NUCLEOTIDE SEQUENCE [LARGE SCALE GENOMIC DNA]</scope>
    <source>
        <strain evidence="1 2">DSM 14151</strain>
    </source>
</reference>
<evidence type="ECO:0000313" key="2">
    <source>
        <dbReference type="Proteomes" id="UP000093482"/>
    </source>
</evidence>
<accession>A0A1C0YBE5</accession>
<dbReference type="RefSeq" id="WP_066466448.1">
    <property type="nucleotide sequence ID" value="NZ_MATO01000077.1"/>
</dbReference>
<organism evidence="1 2">
    <name type="scientific">Caryophanon latum</name>
    <dbReference type="NCBI Taxonomy" id="33977"/>
    <lineage>
        <taxon>Bacteria</taxon>
        <taxon>Bacillati</taxon>
        <taxon>Bacillota</taxon>
        <taxon>Bacilli</taxon>
        <taxon>Bacillales</taxon>
        <taxon>Caryophanaceae</taxon>
        <taxon>Caryophanon</taxon>
    </lineage>
</organism>
<protein>
    <submittedName>
        <fullName evidence="1">NrdI protein</fullName>
    </submittedName>
</protein>
<dbReference type="OrthoDB" id="350535at2"/>
<dbReference type="InterPro" id="IPR029039">
    <property type="entry name" value="Flavoprotein-like_sf"/>
</dbReference>
<proteinExistence type="predicted"/>
<name>A0A1C0YBE5_9BACL</name>
<dbReference type="Pfam" id="PF07972">
    <property type="entry name" value="Flavodoxin_NdrI"/>
    <property type="match status" value="1"/>
</dbReference>
<comment type="caution">
    <text evidence="1">The sequence shown here is derived from an EMBL/GenBank/DDBJ whole genome shotgun (WGS) entry which is preliminary data.</text>
</comment>
<dbReference type="NCBIfam" id="TIGR00333">
    <property type="entry name" value="nrdI"/>
    <property type="match status" value="1"/>
</dbReference>
<dbReference type="PANTHER" id="PTHR37297">
    <property type="entry name" value="PROTEIN NRDI"/>
    <property type="match status" value="1"/>
</dbReference>
<sequence>MIAFASRTGNVRYVASQLNVPIVEIAPQLRITEPFILFTYTDALGAVPASVEAFMRDNSAHCVGIFASGNQNFGHDFFARAGDVLAATYHVPLLKKIDVRGTKADYEHMKQLYNDLMKVGYIQ</sequence>